<protein>
    <submittedName>
        <fullName evidence="3">Uncharacterized protein</fullName>
    </submittedName>
</protein>
<dbReference type="InterPro" id="IPR036600">
    <property type="entry name" value="PAH_sf"/>
</dbReference>
<dbReference type="Gene3D" id="1.20.1160.11">
    <property type="entry name" value="Paired amphipathic helix"/>
    <property type="match status" value="1"/>
</dbReference>
<proteinExistence type="predicted"/>
<dbReference type="Proteomes" id="UP001457282">
    <property type="component" value="Unassembled WGS sequence"/>
</dbReference>
<keyword evidence="2" id="KW-0539">Nucleus</keyword>
<dbReference type="AlphaFoldDB" id="A0AAW1X8U2"/>
<comment type="subcellular location">
    <subcellularLocation>
        <location evidence="1">Nucleus</location>
    </subcellularLocation>
</comment>
<comment type="caution">
    <text evidence="3">The sequence shown here is derived from an EMBL/GenBank/DDBJ whole genome shotgun (WGS) entry which is preliminary data.</text>
</comment>
<reference evidence="3 4" key="1">
    <citation type="journal article" date="2023" name="G3 (Bethesda)">
        <title>A chromosome-length genome assembly and annotation of blackberry (Rubus argutus, cv. 'Hillquist').</title>
        <authorList>
            <person name="Bruna T."/>
            <person name="Aryal R."/>
            <person name="Dudchenko O."/>
            <person name="Sargent D.J."/>
            <person name="Mead D."/>
            <person name="Buti M."/>
            <person name="Cavallini A."/>
            <person name="Hytonen T."/>
            <person name="Andres J."/>
            <person name="Pham M."/>
            <person name="Weisz D."/>
            <person name="Mascagni F."/>
            <person name="Usai G."/>
            <person name="Natali L."/>
            <person name="Bassil N."/>
            <person name="Fernandez G.E."/>
            <person name="Lomsadze A."/>
            <person name="Armour M."/>
            <person name="Olukolu B."/>
            <person name="Poorten T."/>
            <person name="Britton C."/>
            <person name="Davik J."/>
            <person name="Ashrafi H."/>
            <person name="Aiden E.L."/>
            <person name="Borodovsky M."/>
            <person name="Worthington M."/>
        </authorList>
    </citation>
    <scope>NUCLEOTIDE SEQUENCE [LARGE SCALE GENOMIC DNA]</scope>
    <source>
        <strain evidence="3">PI 553951</strain>
    </source>
</reference>
<evidence type="ECO:0000256" key="2">
    <source>
        <dbReference type="ARBA" id="ARBA00023242"/>
    </source>
</evidence>
<sequence>MSNSKQSGKKYRVAVKGFKIVQGKPSLENNPIAMPFSKRRGNKYGTAVKDFRRLQASLIKRGFDLCEKVRQKLGDAEKYVEFLKQLYLYRKGVLDLTEFLNLVDDSGRADENLMNDFDDFLEQSASTIWRC</sequence>
<name>A0AAW1X8U2_RUBAR</name>
<keyword evidence="4" id="KW-1185">Reference proteome</keyword>
<evidence type="ECO:0000256" key="1">
    <source>
        <dbReference type="ARBA" id="ARBA00004123"/>
    </source>
</evidence>
<gene>
    <name evidence="3" type="ORF">M0R45_020418</name>
</gene>
<evidence type="ECO:0000313" key="4">
    <source>
        <dbReference type="Proteomes" id="UP001457282"/>
    </source>
</evidence>
<dbReference type="EMBL" id="JBEDUW010000004">
    <property type="protein sequence ID" value="KAK9933215.1"/>
    <property type="molecule type" value="Genomic_DNA"/>
</dbReference>
<dbReference type="GO" id="GO:0005634">
    <property type="term" value="C:nucleus"/>
    <property type="evidence" value="ECO:0007669"/>
    <property type="project" value="UniProtKB-SubCell"/>
</dbReference>
<accession>A0AAW1X8U2</accession>
<dbReference type="GO" id="GO:0006355">
    <property type="term" value="P:regulation of DNA-templated transcription"/>
    <property type="evidence" value="ECO:0007669"/>
    <property type="project" value="InterPro"/>
</dbReference>
<evidence type="ECO:0000313" key="3">
    <source>
        <dbReference type="EMBL" id="KAK9933215.1"/>
    </source>
</evidence>
<organism evidence="3 4">
    <name type="scientific">Rubus argutus</name>
    <name type="common">Southern blackberry</name>
    <dbReference type="NCBI Taxonomy" id="59490"/>
    <lineage>
        <taxon>Eukaryota</taxon>
        <taxon>Viridiplantae</taxon>
        <taxon>Streptophyta</taxon>
        <taxon>Embryophyta</taxon>
        <taxon>Tracheophyta</taxon>
        <taxon>Spermatophyta</taxon>
        <taxon>Magnoliopsida</taxon>
        <taxon>eudicotyledons</taxon>
        <taxon>Gunneridae</taxon>
        <taxon>Pentapetalae</taxon>
        <taxon>rosids</taxon>
        <taxon>fabids</taxon>
        <taxon>Rosales</taxon>
        <taxon>Rosaceae</taxon>
        <taxon>Rosoideae</taxon>
        <taxon>Rosoideae incertae sedis</taxon>
        <taxon>Rubus</taxon>
    </lineage>
</organism>
<dbReference type="SUPFAM" id="SSF47762">
    <property type="entry name" value="PAH2 domain"/>
    <property type="match status" value="1"/>
</dbReference>